<name>A0A2Z7BQ94_9LAMI</name>
<proteinExistence type="predicted"/>
<keyword evidence="3" id="KW-1185">Reference proteome</keyword>
<sequence>MTQRPKKVNSIADNQGDSQPGPVPENLATVDVVSTTGDPLVNKEMTLEVERPADDTSTTAYQEEQVKTSNMTEMEPVINDGYLRSRGDQGDQLGDTLFAQNRPSCKRRKDFGSLCPAKPDGGALSVGAQLSVGRCIHLDALRHLDWILSSHDAHRGFSQVRKSTLFWAETKLVSELFKRRMLVQYKLYEMEVRKRVEEHRENFKPVEPSVNYDYMCIWFLDRELKEIIKQYRAQRTLAGLPLLAPKASVAGDAANLDLP</sequence>
<gene>
    <name evidence="2" type="ORF">F511_09493</name>
</gene>
<organism evidence="2 3">
    <name type="scientific">Dorcoceras hygrometricum</name>
    <dbReference type="NCBI Taxonomy" id="472368"/>
    <lineage>
        <taxon>Eukaryota</taxon>
        <taxon>Viridiplantae</taxon>
        <taxon>Streptophyta</taxon>
        <taxon>Embryophyta</taxon>
        <taxon>Tracheophyta</taxon>
        <taxon>Spermatophyta</taxon>
        <taxon>Magnoliopsida</taxon>
        <taxon>eudicotyledons</taxon>
        <taxon>Gunneridae</taxon>
        <taxon>Pentapetalae</taxon>
        <taxon>asterids</taxon>
        <taxon>lamiids</taxon>
        <taxon>Lamiales</taxon>
        <taxon>Gesneriaceae</taxon>
        <taxon>Didymocarpoideae</taxon>
        <taxon>Trichosporeae</taxon>
        <taxon>Loxocarpinae</taxon>
        <taxon>Dorcoceras</taxon>
    </lineage>
</organism>
<feature type="region of interest" description="Disordered" evidence="1">
    <location>
        <begin position="1"/>
        <end position="26"/>
    </location>
</feature>
<evidence type="ECO:0000256" key="1">
    <source>
        <dbReference type="SAM" id="MobiDB-lite"/>
    </source>
</evidence>
<protein>
    <submittedName>
        <fullName evidence="2">Uncharacterized protein</fullName>
    </submittedName>
</protein>
<evidence type="ECO:0000313" key="2">
    <source>
        <dbReference type="EMBL" id="KZV36802.1"/>
    </source>
</evidence>
<dbReference type="Proteomes" id="UP000250235">
    <property type="component" value="Unassembled WGS sequence"/>
</dbReference>
<evidence type="ECO:0000313" key="3">
    <source>
        <dbReference type="Proteomes" id="UP000250235"/>
    </source>
</evidence>
<reference evidence="2 3" key="1">
    <citation type="journal article" date="2015" name="Proc. Natl. Acad. Sci. U.S.A.">
        <title>The resurrection genome of Boea hygrometrica: A blueprint for survival of dehydration.</title>
        <authorList>
            <person name="Xiao L."/>
            <person name="Yang G."/>
            <person name="Zhang L."/>
            <person name="Yang X."/>
            <person name="Zhao S."/>
            <person name="Ji Z."/>
            <person name="Zhou Q."/>
            <person name="Hu M."/>
            <person name="Wang Y."/>
            <person name="Chen M."/>
            <person name="Xu Y."/>
            <person name="Jin H."/>
            <person name="Xiao X."/>
            <person name="Hu G."/>
            <person name="Bao F."/>
            <person name="Hu Y."/>
            <person name="Wan P."/>
            <person name="Li L."/>
            <person name="Deng X."/>
            <person name="Kuang T."/>
            <person name="Xiang C."/>
            <person name="Zhu J.K."/>
            <person name="Oliver M.J."/>
            <person name="He Y."/>
        </authorList>
    </citation>
    <scope>NUCLEOTIDE SEQUENCE [LARGE SCALE GENOMIC DNA]</scope>
    <source>
        <strain evidence="3">cv. XS01</strain>
    </source>
</reference>
<accession>A0A2Z7BQ94</accession>
<dbReference type="AlphaFoldDB" id="A0A2Z7BQ94"/>
<dbReference type="EMBL" id="KV003213">
    <property type="protein sequence ID" value="KZV36802.1"/>
    <property type="molecule type" value="Genomic_DNA"/>
</dbReference>